<comment type="caution">
    <text evidence="1">The sequence shown here is derived from an EMBL/GenBank/DDBJ whole genome shotgun (WGS) entry which is preliminary data.</text>
</comment>
<evidence type="ECO:0000313" key="2">
    <source>
        <dbReference type="Proteomes" id="UP000266861"/>
    </source>
</evidence>
<reference evidence="1 2" key="1">
    <citation type="submission" date="2018-08" db="EMBL/GenBank/DDBJ databases">
        <title>Genome and evolution of the arbuscular mycorrhizal fungus Diversispora epigaea (formerly Glomus versiforme) and its bacterial endosymbionts.</title>
        <authorList>
            <person name="Sun X."/>
            <person name="Fei Z."/>
            <person name="Harrison M."/>
        </authorList>
    </citation>
    <scope>NUCLEOTIDE SEQUENCE [LARGE SCALE GENOMIC DNA]</scope>
    <source>
        <strain evidence="1 2">IT104</strain>
    </source>
</reference>
<sequence length="100" mass="11708">MSQITLIPLFDQQEPFSTLELPLSVNEPFSIIINREHVAEISSRIDRKSTNYSFDGTDEIVNYYNLLAWDNSTRGSRMKTNDIFIFFVKKSSRVVEYSEY</sequence>
<protein>
    <submittedName>
        <fullName evidence="1">Uncharacterized protein</fullName>
    </submittedName>
</protein>
<evidence type="ECO:0000313" key="1">
    <source>
        <dbReference type="EMBL" id="RHZ67636.1"/>
    </source>
</evidence>
<gene>
    <name evidence="1" type="ORF">Glove_300g118</name>
</gene>
<accession>A0A397I1H4</accession>
<organism evidence="1 2">
    <name type="scientific">Diversispora epigaea</name>
    <dbReference type="NCBI Taxonomy" id="1348612"/>
    <lineage>
        <taxon>Eukaryota</taxon>
        <taxon>Fungi</taxon>
        <taxon>Fungi incertae sedis</taxon>
        <taxon>Mucoromycota</taxon>
        <taxon>Glomeromycotina</taxon>
        <taxon>Glomeromycetes</taxon>
        <taxon>Diversisporales</taxon>
        <taxon>Diversisporaceae</taxon>
        <taxon>Diversispora</taxon>
    </lineage>
</organism>
<dbReference type="Proteomes" id="UP000266861">
    <property type="component" value="Unassembled WGS sequence"/>
</dbReference>
<dbReference type="AlphaFoldDB" id="A0A397I1H4"/>
<name>A0A397I1H4_9GLOM</name>
<proteinExistence type="predicted"/>
<dbReference type="EMBL" id="PQFF01000274">
    <property type="protein sequence ID" value="RHZ67636.1"/>
    <property type="molecule type" value="Genomic_DNA"/>
</dbReference>
<keyword evidence="2" id="KW-1185">Reference proteome</keyword>